<accession>A0A363UKT3</accession>
<name>A0A363UKT3_9GAMM</name>
<comment type="caution">
    <text evidence="2">The sequence shown here is derived from an EMBL/GenBank/DDBJ whole genome shotgun (WGS) entry which is preliminary data.</text>
</comment>
<dbReference type="InterPro" id="IPR004843">
    <property type="entry name" value="Calcineurin-like_PHP"/>
</dbReference>
<gene>
    <name evidence="2" type="ORF">DEH80_09525</name>
</gene>
<dbReference type="Pfam" id="PF00149">
    <property type="entry name" value="Metallophos"/>
    <property type="match status" value="1"/>
</dbReference>
<dbReference type="Proteomes" id="UP000251800">
    <property type="component" value="Unassembled WGS sequence"/>
</dbReference>
<dbReference type="AlphaFoldDB" id="A0A363UKT3"/>
<evidence type="ECO:0000313" key="2">
    <source>
        <dbReference type="EMBL" id="PWN56042.1"/>
    </source>
</evidence>
<dbReference type="Gene3D" id="3.60.21.10">
    <property type="match status" value="1"/>
</dbReference>
<evidence type="ECO:0000259" key="1">
    <source>
        <dbReference type="Pfam" id="PF00149"/>
    </source>
</evidence>
<organism evidence="2 3">
    <name type="scientific">Abyssibacter profundi</name>
    <dbReference type="NCBI Taxonomy" id="2182787"/>
    <lineage>
        <taxon>Bacteria</taxon>
        <taxon>Pseudomonadati</taxon>
        <taxon>Pseudomonadota</taxon>
        <taxon>Gammaproteobacteria</taxon>
        <taxon>Chromatiales</taxon>
        <taxon>Oceanococcaceae</taxon>
        <taxon>Abyssibacter</taxon>
    </lineage>
</organism>
<dbReference type="SUPFAM" id="SSF56300">
    <property type="entry name" value="Metallo-dependent phosphatases"/>
    <property type="match status" value="1"/>
</dbReference>
<dbReference type="EMBL" id="QEQK01000007">
    <property type="protein sequence ID" value="PWN56042.1"/>
    <property type="molecule type" value="Genomic_DNA"/>
</dbReference>
<dbReference type="GO" id="GO:0016787">
    <property type="term" value="F:hydrolase activity"/>
    <property type="evidence" value="ECO:0007669"/>
    <property type="project" value="InterPro"/>
</dbReference>
<feature type="domain" description="Calcineurin-like phosphoesterase" evidence="1">
    <location>
        <begin position="22"/>
        <end position="212"/>
    </location>
</feature>
<protein>
    <submittedName>
        <fullName evidence="2">Metallophosphoesterase</fullName>
    </submittedName>
</protein>
<evidence type="ECO:0000313" key="3">
    <source>
        <dbReference type="Proteomes" id="UP000251800"/>
    </source>
</evidence>
<dbReference type="InterPro" id="IPR029052">
    <property type="entry name" value="Metallo-depent_PP-like"/>
</dbReference>
<dbReference type="OrthoDB" id="7831721at2"/>
<dbReference type="CDD" id="cd00838">
    <property type="entry name" value="MPP_superfamily"/>
    <property type="match status" value="1"/>
</dbReference>
<reference evidence="2 3" key="1">
    <citation type="submission" date="2018-05" db="EMBL/GenBank/DDBJ databases">
        <title>Abyssibacter profundi OUC007T gen. nov., sp. nov, a marine bacterium isolated from seawater of the Mariana Trench.</title>
        <authorList>
            <person name="Zhou S."/>
        </authorList>
    </citation>
    <scope>NUCLEOTIDE SEQUENCE [LARGE SCALE GENOMIC DNA]</scope>
    <source>
        <strain evidence="2 3">OUC007</strain>
    </source>
</reference>
<proteinExistence type="predicted"/>
<sequence length="253" mass="27703">MWRPGPLGVAAARHGVLNHPGITFAGDTHGCLDHLIEAPPDDIIIHVGDFAPVDRPVSELLPPGVLERFYFIPGNHDYDRPAYRECLLEDPALAGRCLHGCVLQIGKLRVAGLGGIFKQRMWYPQKRLTAPEYPSPEDYIRTLPKKDRPGAGSSRRMRGAIWYSMWAQLACDRADLLVTHEAPTSHAHGFAGIDELARRLGATTVVHGHHHVDYAGTVCGGSVRVLGVGLRGLTRLDGRVLRAGMRSRGQGPR</sequence>
<keyword evidence="3" id="KW-1185">Reference proteome</keyword>